<evidence type="ECO:0000256" key="6">
    <source>
        <dbReference type="SAM" id="Phobius"/>
    </source>
</evidence>
<dbReference type="InterPro" id="IPR036259">
    <property type="entry name" value="MFS_trans_sf"/>
</dbReference>
<feature type="domain" description="Major facilitator superfamily (MFS) profile" evidence="7">
    <location>
        <begin position="14"/>
        <end position="408"/>
    </location>
</feature>
<dbReference type="AlphaFoldDB" id="A0A7Y9FDV4"/>
<dbReference type="PANTHER" id="PTHR23514">
    <property type="entry name" value="BYPASS OF STOP CODON PROTEIN 6"/>
    <property type="match status" value="1"/>
</dbReference>
<feature type="transmembrane region" description="Helical" evidence="6">
    <location>
        <begin position="79"/>
        <end position="99"/>
    </location>
</feature>
<feature type="transmembrane region" description="Helical" evidence="6">
    <location>
        <begin position="233"/>
        <end position="255"/>
    </location>
</feature>
<dbReference type="GO" id="GO:0022857">
    <property type="term" value="F:transmembrane transporter activity"/>
    <property type="evidence" value="ECO:0007669"/>
    <property type="project" value="InterPro"/>
</dbReference>
<dbReference type="EMBL" id="BONN01000001">
    <property type="protein sequence ID" value="GIG31452.1"/>
    <property type="molecule type" value="Genomic_DNA"/>
</dbReference>
<organism evidence="9 10">
    <name type="scientific">Cellulomonas oligotrophica</name>
    <dbReference type="NCBI Taxonomy" id="931536"/>
    <lineage>
        <taxon>Bacteria</taxon>
        <taxon>Bacillati</taxon>
        <taxon>Actinomycetota</taxon>
        <taxon>Actinomycetes</taxon>
        <taxon>Micrococcales</taxon>
        <taxon>Cellulomonadaceae</taxon>
        <taxon>Cellulomonas</taxon>
    </lineage>
</organism>
<sequence length="480" mass="47793">MNRPAPAPSSVTRARVLLVGLFALAGLAFSSWLARVPTVRDQLGLSTADLGVLLLVGSVGSLLTVTVAGGVLQRHGTRRVLLASTALLATALVLLGVAPGAGSRALLAAGIFVNGVAVALGNIAINVESGRIERAVGRTVIPQFHAAFSVGAVAGSGLGALASALGVPVVVQLPATAVLVVVWRLASLRDVVLPPTPAERAARAGTGTPAPDGPPRARRGGGAMRAWREPRTLGVGVVVLAAALSEGSANNWLALAVVDGFASPEHVGGAVLGLFVAAMTVVRLLGTRLLDRWGRVGVLRASGVLSVLGLATFGLAPTLPLAVVGVALWGAGAALAVPVGMAAASDDPVRAAGRVAVVSAFASVASLAAPPVLGLAAEHVGARHALLLVLAAMLVSVLVAPVVRPRPPVAVPGTAPAAVPGTAPAAATGTVPDAVGDVVRPDPPGARRHVGGPRRGRPAPARPDLPRTPRPRRTPRGAAR</sequence>
<feature type="transmembrane region" description="Helical" evidence="6">
    <location>
        <begin position="298"/>
        <end position="316"/>
    </location>
</feature>
<feature type="transmembrane region" description="Helical" evidence="6">
    <location>
        <begin position="385"/>
        <end position="403"/>
    </location>
</feature>
<dbReference type="InterPro" id="IPR051788">
    <property type="entry name" value="MFS_Transporter"/>
</dbReference>
<keyword evidence="2 6" id="KW-0812">Transmembrane</keyword>
<evidence type="ECO:0000313" key="9">
    <source>
        <dbReference type="EMBL" id="NYD85539.1"/>
    </source>
</evidence>
<dbReference type="SUPFAM" id="SSF103473">
    <property type="entry name" value="MFS general substrate transporter"/>
    <property type="match status" value="1"/>
</dbReference>
<evidence type="ECO:0000256" key="4">
    <source>
        <dbReference type="ARBA" id="ARBA00023136"/>
    </source>
</evidence>
<dbReference type="InterPro" id="IPR011701">
    <property type="entry name" value="MFS"/>
</dbReference>
<feature type="transmembrane region" description="Helical" evidence="6">
    <location>
        <begin position="146"/>
        <end position="163"/>
    </location>
</feature>
<dbReference type="GO" id="GO:0005886">
    <property type="term" value="C:plasma membrane"/>
    <property type="evidence" value="ECO:0007669"/>
    <property type="project" value="UniProtKB-SubCell"/>
</dbReference>
<reference evidence="9 10" key="1">
    <citation type="submission" date="2020-07" db="EMBL/GenBank/DDBJ databases">
        <title>Sequencing the genomes of 1000 actinobacteria strains.</title>
        <authorList>
            <person name="Klenk H.-P."/>
        </authorList>
    </citation>
    <scope>NUCLEOTIDE SEQUENCE [LARGE SCALE GENOMIC DNA]</scope>
    <source>
        <strain evidence="9 10">DSM 24482</strain>
    </source>
</reference>
<dbReference type="Pfam" id="PF07690">
    <property type="entry name" value="MFS_1"/>
    <property type="match status" value="1"/>
</dbReference>
<dbReference type="CDD" id="cd17393">
    <property type="entry name" value="MFS_MosC_like"/>
    <property type="match status" value="1"/>
</dbReference>
<dbReference type="Proteomes" id="UP000577956">
    <property type="component" value="Unassembled WGS sequence"/>
</dbReference>
<feature type="region of interest" description="Disordered" evidence="5">
    <location>
        <begin position="413"/>
        <end position="480"/>
    </location>
</feature>
<reference evidence="8 11" key="2">
    <citation type="submission" date="2021-01" db="EMBL/GenBank/DDBJ databases">
        <title>Whole genome shotgun sequence of Cellulomonas oligotrophica NBRC 109435.</title>
        <authorList>
            <person name="Komaki H."/>
            <person name="Tamura T."/>
        </authorList>
    </citation>
    <scope>NUCLEOTIDE SEQUENCE [LARGE SCALE GENOMIC DNA]</scope>
    <source>
        <strain evidence="8 11">NBRC 109435</strain>
    </source>
</reference>
<evidence type="ECO:0000313" key="8">
    <source>
        <dbReference type="EMBL" id="GIG31452.1"/>
    </source>
</evidence>
<dbReference type="RefSeq" id="WP_239072741.1">
    <property type="nucleotide sequence ID" value="NZ_BAABFI010000011.1"/>
</dbReference>
<protein>
    <submittedName>
        <fullName evidence="9">MFS family permease</fullName>
    </submittedName>
</protein>
<proteinExistence type="predicted"/>
<feature type="compositionally biased region" description="Basic residues" evidence="5">
    <location>
        <begin position="446"/>
        <end position="457"/>
    </location>
</feature>
<evidence type="ECO:0000256" key="5">
    <source>
        <dbReference type="SAM" id="MobiDB-lite"/>
    </source>
</evidence>
<dbReference type="EMBL" id="JACCBK010000001">
    <property type="protein sequence ID" value="NYD85539.1"/>
    <property type="molecule type" value="Genomic_DNA"/>
</dbReference>
<feature type="transmembrane region" description="Helical" evidence="6">
    <location>
        <begin position="169"/>
        <end position="186"/>
    </location>
</feature>
<keyword evidence="3 6" id="KW-1133">Transmembrane helix</keyword>
<keyword evidence="4 6" id="KW-0472">Membrane</keyword>
<feature type="region of interest" description="Disordered" evidence="5">
    <location>
        <begin position="199"/>
        <end position="222"/>
    </location>
</feature>
<feature type="transmembrane region" description="Helical" evidence="6">
    <location>
        <begin position="322"/>
        <end position="343"/>
    </location>
</feature>
<comment type="subcellular location">
    <subcellularLocation>
        <location evidence="1">Cell membrane</location>
        <topology evidence="1">Multi-pass membrane protein</topology>
    </subcellularLocation>
</comment>
<feature type="transmembrane region" description="Helical" evidence="6">
    <location>
        <begin position="355"/>
        <end position="373"/>
    </location>
</feature>
<dbReference type="PANTHER" id="PTHR23514:SF13">
    <property type="entry name" value="INNER MEMBRANE PROTEIN YBJJ"/>
    <property type="match status" value="1"/>
</dbReference>
<dbReference type="InterPro" id="IPR020846">
    <property type="entry name" value="MFS_dom"/>
</dbReference>
<feature type="compositionally biased region" description="Low complexity" evidence="5">
    <location>
        <begin position="413"/>
        <end position="435"/>
    </location>
</feature>
<evidence type="ECO:0000256" key="2">
    <source>
        <dbReference type="ARBA" id="ARBA00022692"/>
    </source>
</evidence>
<evidence type="ECO:0000313" key="10">
    <source>
        <dbReference type="Proteomes" id="UP000577956"/>
    </source>
</evidence>
<accession>A0A7Y9FDV4</accession>
<comment type="caution">
    <text evidence="9">The sequence shown here is derived from an EMBL/GenBank/DDBJ whole genome shotgun (WGS) entry which is preliminary data.</text>
</comment>
<evidence type="ECO:0000256" key="3">
    <source>
        <dbReference type="ARBA" id="ARBA00022989"/>
    </source>
</evidence>
<evidence type="ECO:0000313" key="11">
    <source>
        <dbReference type="Proteomes" id="UP000618382"/>
    </source>
</evidence>
<evidence type="ECO:0000256" key="1">
    <source>
        <dbReference type="ARBA" id="ARBA00004651"/>
    </source>
</evidence>
<feature type="compositionally biased region" description="Basic residues" evidence="5">
    <location>
        <begin position="469"/>
        <end position="480"/>
    </location>
</feature>
<dbReference type="PROSITE" id="PS50850">
    <property type="entry name" value="MFS"/>
    <property type="match status" value="1"/>
</dbReference>
<name>A0A7Y9FDV4_9CELL</name>
<keyword evidence="11" id="KW-1185">Reference proteome</keyword>
<feature type="transmembrane region" description="Helical" evidence="6">
    <location>
        <begin position="267"/>
        <end position="286"/>
    </location>
</feature>
<dbReference type="Gene3D" id="1.20.1250.20">
    <property type="entry name" value="MFS general substrate transporter like domains"/>
    <property type="match status" value="2"/>
</dbReference>
<gene>
    <name evidence="9" type="ORF">BKA21_001088</name>
    <name evidence="8" type="ORF">Col01nite_06110</name>
</gene>
<evidence type="ECO:0000259" key="7">
    <source>
        <dbReference type="PROSITE" id="PS50850"/>
    </source>
</evidence>
<dbReference type="Proteomes" id="UP000618382">
    <property type="component" value="Unassembled WGS sequence"/>
</dbReference>
<feature type="transmembrane region" description="Helical" evidence="6">
    <location>
        <begin position="51"/>
        <end position="72"/>
    </location>
</feature>
<feature type="transmembrane region" description="Helical" evidence="6">
    <location>
        <begin position="105"/>
        <end position="125"/>
    </location>
</feature>